<evidence type="ECO:0000259" key="6">
    <source>
        <dbReference type="Pfam" id="PF00685"/>
    </source>
</evidence>
<dbReference type="STRING" id="7897.ENSLACP00000003765"/>
<dbReference type="InParanoid" id="H3A294"/>
<reference evidence="8" key="1">
    <citation type="submission" date="2011-08" db="EMBL/GenBank/DDBJ databases">
        <title>The draft genome of Latimeria chalumnae.</title>
        <authorList>
            <person name="Di Palma F."/>
            <person name="Alfoldi J."/>
            <person name="Johnson J."/>
            <person name="Berlin A."/>
            <person name="Gnerre S."/>
            <person name="Jaffe D."/>
            <person name="MacCallum I."/>
            <person name="Young S."/>
            <person name="Walker B.J."/>
            <person name="Lander E."/>
            <person name="Lindblad-Toh K."/>
        </authorList>
    </citation>
    <scope>NUCLEOTIDE SEQUENCE [LARGE SCALE GENOMIC DNA]</scope>
    <source>
        <strain evidence="8">Wild caught</strain>
    </source>
</reference>
<dbReference type="EMBL" id="AFYH01166808">
    <property type="status" value="NOT_ANNOTATED_CDS"/>
    <property type="molecule type" value="Genomic_DNA"/>
</dbReference>
<dbReference type="PANTHER" id="PTHR11783">
    <property type="entry name" value="SULFOTRANSFERASE SULT"/>
    <property type="match status" value="1"/>
</dbReference>
<proteinExistence type="inferred from homology"/>
<dbReference type="SUPFAM" id="SSF52540">
    <property type="entry name" value="P-loop containing nucleoside triphosphate hydrolases"/>
    <property type="match status" value="1"/>
</dbReference>
<dbReference type="InterPro" id="IPR000863">
    <property type="entry name" value="Sulfotransferase_dom"/>
</dbReference>
<dbReference type="GO" id="GO:0008146">
    <property type="term" value="F:sulfotransferase activity"/>
    <property type="evidence" value="ECO:0007669"/>
    <property type="project" value="InterPro"/>
</dbReference>
<dbReference type="eggNOG" id="KOG1584">
    <property type="taxonomic scope" value="Eukaryota"/>
</dbReference>
<comment type="similarity">
    <text evidence="2 5">Belongs to the sulfotransferase 1 family.</text>
</comment>
<evidence type="ECO:0000256" key="5">
    <source>
        <dbReference type="RuleBase" id="RU361155"/>
    </source>
</evidence>
<dbReference type="GO" id="GO:0005737">
    <property type="term" value="C:cytoplasm"/>
    <property type="evidence" value="ECO:0007669"/>
    <property type="project" value="UniProtKB-SubCell"/>
</dbReference>
<dbReference type="FunFam" id="3.40.50.300:FF:000433">
    <property type="entry name" value="Estrogen sulfotransferase"/>
    <property type="match status" value="1"/>
</dbReference>
<evidence type="ECO:0000313" key="8">
    <source>
        <dbReference type="Proteomes" id="UP000008672"/>
    </source>
</evidence>
<keyword evidence="3" id="KW-0963">Cytoplasm</keyword>
<dbReference type="AlphaFoldDB" id="H3A294"/>
<evidence type="ECO:0000313" key="7">
    <source>
        <dbReference type="Ensembl" id="ENSLACP00000003765.1"/>
    </source>
</evidence>
<dbReference type="EMBL" id="AFYH01166805">
    <property type="status" value="NOT_ANNOTATED_CDS"/>
    <property type="molecule type" value="Genomic_DNA"/>
</dbReference>
<dbReference type="EMBL" id="AFYH01166807">
    <property type="status" value="NOT_ANNOTATED_CDS"/>
    <property type="molecule type" value="Genomic_DNA"/>
</dbReference>
<dbReference type="Bgee" id="ENSLACG00000003354">
    <property type="expression patterns" value="Expressed in pelvic fin and 1 other cell type or tissue"/>
</dbReference>
<dbReference type="Gene3D" id="3.40.50.300">
    <property type="entry name" value="P-loop containing nucleotide triphosphate hydrolases"/>
    <property type="match status" value="1"/>
</dbReference>
<dbReference type="InterPro" id="IPR027417">
    <property type="entry name" value="P-loop_NTPase"/>
</dbReference>
<evidence type="ECO:0000256" key="3">
    <source>
        <dbReference type="ARBA" id="ARBA00022490"/>
    </source>
</evidence>
<dbReference type="Pfam" id="PF00685">
    <property type="entry name" value="Sulfotransfer_1"/>
    <property type="match status" value="1"/>
</dbReference>
<name>H3A294_LATCH</name>
<accession>H3A294</accession>
<dbReference type="EMBL" id="AFYH01166806">
    <property type="status" value="NOT_ANNOTATED_CDS"/>
    <property type="molecule type" value="Genomic_DNA"/>
</dbReference>
<keyword evidence="8" id="KW-1185">Reference proteome</keyword>
<dbReference type="Ensembl" id="ENSLACT00000003799.1">
    <property type="protein sequence ID" value="ENSLACP00000003765.1"/>
    <property type="gene ID" value="ENSLACG00000003354.1"/>
</dbReference>
<evidence type="ECO:0000256" key="2">
    <source>
        <dbReference type="ARBA" id="ARBA00005771"/>
    </source>
</evidence>
<organism evidence="7 8">
    <name type="scientific">Latimeria chalumnae</name>
    <name type="common">Coelacanth</name>
    <dbReference type="NCBI Taxonomy" id="7897"/>
    <lineage>
        <taxon>Eukaryota</taxon>
        <taxon>Metazoa</taxon>
        <taxon>Chordata</taxon>
        <taxon>Craniata</taxon>
        <taxon>Vertebrata</taxon>
        <taxon>Euteleostomi</taxon>
        <taxon>Coelacanthiformes</taxon>
        <taxon>Coelacanthidae</taxon>
        <taxon>Latimeria</taxon>
    </lineage>
</organism>
<reference evidence="7" key="3">
    <citation type="submission" date="2025-09" db="UniProtKB">
        <authorList>
            <consortium name="Ensembl"/>
        </authorList>
    </citation>
    <scope>IDENTIFICATION</scope>
</reference>
<sequence>SSPSKVEDVGPMMEFSRPKLVPIHGIPIVSYFAENWDNVKVFQARPDDLLLATFPKAVFLFLSYPLILLNEGTDDRIPCEPTTTRRMIAYMCIPPPPTPGTEQLSQMDSPRVIKTHLPFQLVPKSFWEQDCKVRKQVIYMARNAKDNAVSYYHFGRMNKLDPEPGTWPQFLGKFIAGNVTFGSWFDHVKGWWDKKDSHRILYLFYEDLKEDLRREIHKLMAFLEKDLEEEVVDKIVHHTSFEVMKENPMANYTSMPSVFLDQKVSPFMRKGTVGDWKNYFTVAQSEMFDKVYREKMAGTKLTFRTQI</sequence>
<dbReference type="Proteomes" id="UP000008672">
    <property type="component" value="Unassembled WGS sequence"/>
</dbReference>
<reference evidence="7" key="2">
    <citation type="submission" date="2025-08" db="UniProtKB">
        <authorList>
            <consortium name="Ensembl"/>
        </authorList>
    </citation>
    <scope>IDENTIFICATION</scope>
</reference>
<protein>
    <recommendedName>
        <fullName evidence="5">Sulfotransferase</fullName>
        <ecNumber evidence="5">2.8.2.-</ecNumber>
    </recommendedName>
</protein>
<feature type="domain" description="Sulfotransferase" evidence="6">
    <location>
        <begin position="47"/>
        <end position="299"/>
    </location>
</feature>
<evidence type="ECO:0000256" key="1">
    <source>
        <dbReference type="ARBA" id="ARBA00004496"/>
    </source>
</evidence>
<dbReference type="HOGENOM" id="CLU_027239_1_2_1"/>
<dbReference type="EC" id="2.8.2.-" evidence="5"/>
<dbReference type="GeneTree" id="ENSGT00940000163342"/>
<keyword evidence="4 5" id="KW-0808">Transferase</keyword>
<evidence type="ECO:0000256" key="4">
    <source>
        <dbReference type="ARBA" id="ARBA00022679"/>
    </source>
</evidence>
<comment type="subcellular location">
    <subcellularLocation>
        <location evidence="1">Cytoplasm</location>
    </subcellularLocation>
</comment>